<keyword evidence="1" id="KW-0378">Hydrolase</keyword>
<dbReference type="InterPro" id="IPR006379">
    <property type="entry name" value="HAD-SF_hydro_IIB"/>
</dbReference>
<dbReference type="GO" id="GO:0005829">
    <property type="term" value="C:cytosol"/>
    <property type="evidence" value="ECO:0007669"/>
    <property type="project" value="TreeGrafter"/>
</dbReference>
<dbReference type="KEGG" id="aaxa:NCTC10138_00731"/>
<dbReference type="InterPro" id="IPR000150">
    <property type="entry name" value="Cof"/>
</dbReference>
<dbReference type="NCBIfam" id="TIGR00099">
    <property type="entry name" value="Cof-subfamily"/>
    <property type="match status" value="1"/>
</dbReference>
<dbReference type="PANTHER" id="PTHR10000">
    <property type="entry name" value="PHOSPHOSERINE PHOSPHATASE"/>
    <property type="match status" value="1"/>
</dbReference>
<dbReference type="EMBL" id="LR215048">
    <property type="protein sequence ID" value="VEU80362.1"/>
    <property type="molecule type" value="Genomic_DNA"/>
</dbReference>
<dbReference type="STRING" id="1278311.GCA_000428705_00929"/>
<dbReference type="InterPro" id="IPR036412">
    <property type="entry name" value="HAD-like_sf"/>
</dbReference>
<dbReference type="EC" id="3.1.3.-" evidence="1"/>
<proteinExistence type="predicted"/>
<keyword evidence="2" id="KW-1185">Reference proteome</keyword>
<dbReference type="Pfam" id="PF08282">
    <property type="entry name" value="Hydrolase_3"/>
    <property type="match status" value="1"/>
</dbReference>
<organism evidence="1 2">
    <name type="scientific">Haploplasma axanthum</name>
    <name type="common">Acholeplasma axanthum</name>
    <dbReference type="NCBI Taxonomy" id="29552"/>
    <lineage>
        <taxon>Bacteria</taxon>
        <taxon>Bacillati</taxon>
        <taxon>Mycoplasmatota</taxon>
        <taxon>Mollicutes</taxon>
        <taxon>Acholeplasmatales</taxon>
        <taxon>Acholeplasmataceae</taxon>
        <taxon>Haploplasma</taxon>
    </lineage>
</organism>
<reference evidence="1 2" key="1">
    <citation type="submission" date="2019-01" db="EMBL/GenBank/DDBJ databases">
        <authorList>
            <consortium name="Pathogen Informatics"/>
        </authorList>
    </citation>
    <scope>NUCLEOTIDE SEQUENCE [LARGE SCALE GENOMIC DNA]</scope>
    <source>
        <strain evidence="1 2">NCTC10138</strain>
    </source>
</reference>
<dbReference type="CDD" id="cd07516">
    <property type="entry name" value="HAD_Pase"/>
    <property type="match status" value="1"/>
</dbReference>
<dbReference type="Gene3D" id="3.30.1240.10">
    <property type="match status" value="1"/>
</dbReference>
<accession>A0A449BD64</accession>
<dbReference type="AlphaFoldDB" id="A0A449BD64"/>
<dbReference type="Gene3D" id="3.40.50.1000">
    <property type="entry name" value="HAD superfamily/HAD-like"/>
    <property type="match status" value="1"/>
</dbReference>
<name>A0A449BD64_HAPAX</name>
<dbReference type="SUPFAM" id="SSF56784">
    <property type="entry name" value="HAD-like"/>
    <property type="match status" value="1"/>
</dbReference>
<dbReference type="NCBIfam" id="TIGR01484">
    <property type="entry name" value="HAD-SF-IIB"/>
    <property type="match status" value="1"/>
</dbReference>
<dbReference type="SFLD" id="SFLDG01140">
    <property type="entry name" value="C2.B:_Phosphomannomutase_and_P"/>
    <property type="match status" value="1"/>
</dbReference>
<sequence>MKNLIALDLDDTLLTSQKNISPLTKEAIINLSDKGYKFVIATGRSFNGAKKYHKELNLETPIVSNNGSLVTFPDGKKLAEYMPESEIKDIIDSIKEYAVTIIINLEDSIHSHNFNKELEVLFNGASINEIVELDFNNIPKNVLNLVVLINEENRTKFEKIFENKRIKQRYWGTYDGECFYDLYLSDISKYSALKKVLNHYNLTKDDLIAFGDSSNDIEMLSNAKIGIAMKNAHKHVKEKANEETDFDNNNDGIGHYLKTFIWKIETFN</sequence>
<dbReference type="GO" id="GO:0016791">
    <property type="term" value="F:phosphatase activity"/>
    <property type="evidence" value="ECO:0007669"/>
    <property type="project" value="UniProtKB-ARBA"/>
</dbReference>
<dbReference type="GO" id="GO:0016740">
    <property type="term" value="F:transferase activity"/>
    <property type="evidence" value="ECO:0007669"/>
    <property type="project" value="UniProtKB-KW"/>
</dbReference>
<dbReference type="PANTHER" id="PTHR10000:SF23">
    <property type="entry name" value="5-AMINO-6-(5-PHOSPHO-D-RIBITYLAMINO)URACIL PHOSPHATASE YITU"/>
    <property type="match status" value="1"/>
</dbReference>
<keyword evidence="1" id="KW-0808">Transferase</keyword>
<protein>
    <submittedName>
        <fullName evidence="1">Putative phosphotransferase</fullName>
        <ecNumber evidence="1">3.1.3.-</ecNumber>
    </submittedName>
</protein>
<evidence type="ECO:0000313" key="2">
    <source>
        <dbReference type="Proteomes" id="UP000289841"/>
    </source>
</evidence>
<dbReference type="InterPro" id="IPR023214">
    <property type="entry name" value="HAD_sf"/>
</dbReference>
<dbReference type="SFLD" id="SFLDS00003">
    <property type="entry name" value="Haloacid_Dehalogenase"/>
    <property type="match status" value="1"/>
</dbReference>
<dbReference type="PROSITE" id="PS01229">
    <property type="entry name" value="COF_2"/>
    <property type="match status" value="1"/>
</dbReference>
<gene>
    <name evidence="1" type="primary">yidA</name>
    <name evidence="1" type="ORF">NCTC10138_00731</name>
</gene>
<evidence type="ECO:0000313" key="1">
    <source>
        <dbReference type="EMBL" id="VEU80362.1"/>
    </source>
</evidence>
<dbReference type="Proteomes" id="UP000289841">
    <property type="component" value="Chromosome"/>
</dbReference>
<dbReference type="GO" id="GO:0000287">
    <property type="term" value="F:magnesium ion binding"/>
    <property type="evidence" value="ECO:0007669"/>
    <property type="project" value="TreeGrafter"/>
</dbReference>